<protein>
    <submittedName>
        <fullName evidence="1">Pimeloyl-ACP methyl ester carboxylesterase</fullName>
    </submittedName>
</protein>
<organism evidence="1 2">
    <name type="scientific">Paenibacillus rhizosphaerae</name>
    <dbReference type="NCBI Taxonomy" id="297318"/>
    <lineage>
        <taxon>Bacteria</taxon>
        <taxon>Bacillati</taxon>
        <taxon>Bacillota</taxon>
        <taxon>Bacilli</taxon>
        <taxon>Bacillales</taxon>
        <taxon>Paenibacillaceae</taxon>
        <taxon>Paenibacillus</taxon>
    </lineage>
</organism>
<dbReference type="Gene3D" id="3.40.50.1820">
    <property type="entry name" value="alpha/beta hydrolase"/>
    <property type="match status" value="1"/>
</dbReference>
<dbReference type="Proteomes" id="UP000517523">
    <property type="component" value="Unassembled WGS sequence"/>
</dbReference>
<name>A0A839THZ4_9BACL</name>
<dbReference type="InterPro" id="IPR029058">
    <property type="entry name" value="AB_hydrolase_fold"/>
</dbReference>
<dbReference type="EMBL" id="JACHXJ010000001">
    <property type="protein sequence ID" value="MBB3126426.1"/>
    <property type="molecule type" value="Genomic_DNA"/>
</dbReference>
<proteinExistence type="predicted"/>
<dbReference type="SUPFAM" id="SSF53474">
    <property type="entry name" value="alpha/beta-Hydrolases"/>
    <property type="match status" value="1"/>
</dbReference>
<gene>
    <name evidence="1" type="ORF">FHS19_001080</name>
</gene>
<reference evidence="1 2" key="1">
    <citation type="submission" date="2020-08" db="EMBL/GenBank/DDBJ databases">
        <title>Genomic Encyclopedia of Type Strains, Phase III (KMG-III): the genomes of soil and plant-associated and newly described type strains.</title>
        <authorList>
            <person name="Whitman W."/>
        </authorList>
    </citation>
    <scope>NUCLEOTIDE SEQUENCE [LARGE SCALE GENOMIC DNA]</scope>
    <source>
        <strain evidence="1 2">CECT 5831</strain>
    </source>
</reference>
<evidence type="ECO:0000313" key="2">
    <source>
        <dbReference type="Proteomes" id="UP000517523"/>
    </source>
</evidence>
<dbReference type="AlphaFoldDB" id="A0A839THZ4"/>
<sequence>MEACVNGIKLHYVDEGSGLPLIVLHGLGLAVHSMESVIH</sequence>
<evidence type="ECO:0000313" key="1">
    <source>
        <dbReference type="EMBL" id="MBB3126426.1"/>
    </source>
</evidence>
<comment type="caution">
    <text evidence="1">The sequence shown here is derived from an EMBL/GenBank/DDBJ whole genome shotgun (WGS) entry which is preliminary data.</text>
</comment>
<accession>A0A839THZ4</accession>